<dbReference type="PANTHER" id="PTHR24321">
    <property type="entry name" value="DEHYDROGENASES, SHORT CHAIN"/>
    <property type="match status" value="1"/>
</dbReference>
<name>A0ABT9E2U6_9PROT</name>
<evidence type="ECO:0000313" key="4">
    <source>
        <dbReference type="Proteomes" id="UP001243009"/>
    </source>
</evidence>
<keyword evidence="4" id="KW-1185">Reference proteome</keyword>
<dbReference type="Gene3D" id="3.40.50.720">
    <property type="entry name" value="NAD(P)-binding Rossmann-like Domain"/>
    <property type="match status" value="1"/>
</dbReference>
<comment type="caution">
    <text evidence="3">The sequence shown here is derived from an EMBL/GenBank/DDBJ whole genome shotgun (WGS) entry which is preliminary data.</text>
</comment>
<organism evidence="3 4">
    <name type="scientific">Paracraurococcus lichenis</name>
    <dbReference type="NCBI Taxonomy" id="3064888"/>
    <lineage>
        <taxon>Bacteria</taxon>
        <taxon>Pseudomonadati</taxon>
        <taxon>Pseudomonadota</taxon>
        <taxon>Alphaproteobacteria</taxon>
        <taxon>Acetobacterales</taxon>
        <taxon>Roseomonadaceae</taxon>
        <taxon>Paracraurococcus</taxon>
    </lineage>
</organism>
<dbReference type="PANTHER" id="PTHR24321:SF8">
    <property type="entry name" value="ESTRADIOL 17-BETA-DEHYDROGENASE 8-RELATED"/>
    <property type="match status" value="1"/>
</dbReference>
<dbReference type="EMBL" id="JAUTWS010000017">
    <property type="protein sequence ID" value="MDO9710420.1"/>
    <property type="molecule type" value="Genomic_DNA"/>
</dbReference>
<dbReference type="RefSeq" id="WP_305105282.1">
    <property type="nucleotide sequence ID" value="NZ_JAUTWS010000017.1"/>
</dbReference>
<sequence>MRAEQLFDVRGLATLVTGAASGLGLAYAEVMAANGARVTLLDRDAGALERQVERLASHQWDVRGEVCDITDRARVREVFAAAAAHHGRLDVVFANAGIDLPPGYLTAGRRDPAGGIENLPDENWDRMIAVNLTGVFVTIREAARHMKPQGGGRIIVTTSVAASRTSGLPGFAYMPAKAGAAHMVRQAALELARWNIHVNAIAPGPFATNIAGGHSLTDAAQQGVARVVPLRRMAHPDEIKGVALLLASPAASFITGAEITVDGGRSHGMADPA</sequence>
<dbReference type="Proteomes" id="UP001243009">
    <property type="component" value="Unassembled WGS sequence"/>
</dbReference>
<accession>A0ABT9E2U6</accession>
<keyword evidence="2" id="KW-0560">Oxidoreductase</keyword>
<comment type="similarity">
    <text evidence="1">Belongs to the short-chain dehydrogenases/reductases (SDR) family.</text>
</comment>
<gene>
    <name evidence="3" type="ORF">Q7A36_18850</name>
</gene>
<evidence type="ECO:0000256" key="2">
    <source>
        <dbReference type="ARBA" id="ARBA00023002"/>
    </source>
</evidence>
<dbReference type="Pfam" id="PF13561">
    <property type="entry name" value="adh_short_C2"/>
    <property type="match status" value="1"/>
</dbReference>
<reference evidence="3 4" key="1">
    <citation type="submission" date="2023-08" db="EMBL/GenBank/DDBJ databases">
        <title>The draft genome sequence of Paracraurococcus sp. LOR1-02.</title>
        <authorList>
            <person name="Kingkaew E."/>
            <person name="Tanasupawat S."/>
        </authorList>
    </citation>
    <scope>NUCLEOTIDE SEQUENCE [LARGE SCALE GENOMIC DNA]</scope>
    <source>
        <strain evidence="3 4">LOR1-02</strain>
    </source>
</reference>
<evidence type="ECO:0000256" key="1">
    <source>
        <dbReference type="ARBA" id="ARBA00006484"/>
    </source>
</evidence>
<dbReference type="InterPro" id="IPR002347">
    <property type="entry name" value="SDR_fam"/>
</dbReference>
<proteinExistence type="inferred from homology"/>
<evidence type="ECO:0000313" key="3">
    <source>
        <dbReference type="EMBL" id="MDO9710420.1"/>
    </source>
</evidence>
<dbReference type="PRINTS" id="PR00081">
    <property type="entry name" value="GDHRDH"/>
</dbReference>
<dbReference type="SUPFAM" id="SSF51735">
    <property type="entry name" value="NAD(P)-binding Rossmann-fold domains"/>
    <property type="match status" value="1"/>
</dbReference>
<dbReference type="InterPro" id="IPR036291">
    <property type="entry name" value="NAD(P)-bd_dom_sf"/>
</dbReference>
<dbReference type="CDD" id="cd05233">
    <property type="entry name" value="SDR_c"/>
    <property type="match status" value="1"/>
</dbReference>
<protein>
    <submittedName>
        <fullName evidence="3">SDR family NAD(P)-dependent oxidoreductase</fullName>
    </submittedName>
</protein>